<evidence type="ECO:0000256" key="6">
    <source>
        <dbReference type="ARBA" id="ARBA00038076"/>
    </source>
</evidence>
<evidence type="ECO:0000256" key="4">
    <source>
        <dbReference type="ARBA" id="ARBA00022989"/>
    </source>
</evidence>
<dbReference type="EMBL" id="LGTC01000001">
    <property type="protein sequence ID" value="KNY30330.1"/>
    <property type="molecule type" value="Genomic_DNA"/>
</dbReference>
<evidence type="ECO:0000256" key="3">
    <source>
        <dbReference type="ARBA" id="ARBA00022692"/>
    </source>
</evidence>
<dbReference type="InterPro" id="IPR003838">
    <property type="entry name" value="ABC3_permease_C"/>
</dbReference>
<dbReference type="InterPro" id="IPR050250">
    <property type="entry name" value="Macrolide_Exporter_MacB"/>
</dbReference>
<dbReference type="Proteomes" id="UP000036923">
    <property type="component" value="Unassembled WGS sequence"/>
</dbReference>
<evidence type="ECO:0000256" key="1">
    <source>
        <dbReference type="ARBA" id="ARBA00004651"/>
    </source>
</evidence>
<accession>A0A0L6JXN5</accession>
<dbReference type="Pfam" id="PF02687">
    <property type="entry name" value="FtsX"/>
    <property type="match status" value="1"/>
</dbReference>
<dbReference type="Pfam" id="PF12704">
    <property type="entry name" value="MacB_PCD"/>
    <property type="match status" value="1"/>
</dbReference>
<evidence type="ECO:0000259" key="8">
    <source>
        <dbReference type="Pfam" id="PF02687"/>
    </source>
</evidence>
<feature type="domain" description="MacB-like periplasmic core" evidence="9">
    <location>
        <begin position="21"/>
        <end position="149"/>
    </location>
</feature>
<evidence type="ECO:0000313" key="10">
    <source>
        <dbReference type="EMBL" id="KNY30330.1"/>
    </source>
</evidence>
<comment type="caution">
    <text evidence="10">The sequence shown here is derived from an EMBL/GenBank/DDBJ whole genome shotgun (WGS) entry which is preliminary data.</text>
</comment>
<keyword evidence="11" id="KW-1185">Reference proteome</keyword>
<protein>
    <submittedName>
        <fullName evidence="10">MacB-like periplasmic core domain containing protein</fullName>
    </submittedName>
</protein>
<dbReference type="GO" id="GO:0005886">
    <property type="term" value="C:plasma membrane"/>
    <property type="evidence" value="ECO:0007669"/>
    <property type="project" value="UniProtKB-SubCell"/>
</dbReference>
<evidence type="ECO:0000256" key="2">
    <source>
        <dbReference type="ARBA" id="ARBA00022475"/>
    </source>
</evidence>
<keyword evidence="5 7" id="KW-0472">Membrane</keyword>
<name>A0A0L6JXN5_9FIRM</name>
<dbReference type="InterPro" id="IPR025857">
    <property type="entry name" value="MacB_PCD"/>
</dbReference>
<comment type="similarity">
    <text evidence="6">Belongs to the ABC-4 integral membrane protein family.</text>
</comment>
<dbReference type="eggNOG" id="COG4591">
    <property type="taxonomic scope" value="Bacteria"/>
</dbReference>
<evidence type="ECO:0000256" key="5">
    <source>
        <dbReference type="ARBA" id="ARBA00023136"/>
    </source>
</evidence>
<evidence type="ECO:0000259" key="9">
    <source>
        <dbReference type="Pfam" id="PF12704"/>
    </source>
</evidence>
<reference evidence="11" key="1">
    <citation type="submission" date="2015-07" db="EMBL/GenBank/DDBJ databases">
        <title>Near-Complete Genome Sequence of the Cellulolytic Bacterium Bacteroides (Pseudobacteroides) cellulosolvens ATCC 35603.</title>
        <authorList>
            <person name="Dassa B."/>
            <person name="Utturkar S.M."/>
            <person name="Klingeman D.M."/>
            <person name="Hurt R.A."/>
            <person name="Keller M."/>
            <person name="Xu J."/>
            <person name="Reddy Y.H.K."/>
            <person name="Borovok I."/>
            <person name="Grinberg I.R."/>
            <person name="Lamed R."/>
            <person name="Zhivin O."/>
            <person name="Bayer E.A."/>
            <person name="Brown S.D."/>
        </authorList>
    </citation>
    <scope>NUCLEOTIDE SEQUENCE [LARGE SCALE GENOMIC DNA]</scope>
    <source>
        <strain evidence="11">DSM 2933</strain>
    </source>
</reference>
<dbReference type="PANTHER" id="PTHR30572">
    <property type="entry name" value="MEMBRANE COMPONENT OF TRANSPORTER-RELATED"/>
    <property type="match status" value="1"/>
</dbReference>
<dbReference type="STRING" id="398512.Bccel_5610"/>
<dbReference type="PANTHER" id="PTHR30572:SF4">
    <property type="entry name" value="ABC TRANSPORTER PERMEASE YTRF"/>
    <property type="match status" value="1"/>
</dbReference>
<evidence type="ECO:0000256" key="7">
    <source>
        <dbReference type="SAM" id="Phobius"/>
    </source>
</evidence>
<proteinExistence type="inferred from homology"/>
<comment type="subcellular location">
    <subcellularLocation>
        <location evidence="1">Cell membrane</location>
        <topology evidence="1">Multi-pass membrane protein</topology>
    </subcellularLocation>
</comment>
<dbReference type="PATRIC" id="fig|398512.5.peg.5884"/>
<feature type="transmembrane region" description="Helical" evidence="7">
    <location>
        <begin position="374"/>
        <end position="395"/>
    </location>
</feature>
<feature type="transmembrane region" description="Helical" evidence="7">
    <location>
        <begin position="21"/>
        <end position="45"/>
    </location>
</feature>
<dbReference type="AlphaFoldDB" id="A0A0L6JXN5"/>
<sequence length="421" mass="46278">MNNIDLLKTGLKNLKRRKARTFLTVLGVLIGTTSIVIMISFGIGIKHSINNQMLSIGSLRVIDVNNYGFFPEMGGQKTVTKKEKLNDALIRRIAEWEGVEAVTPLLEANLKCVAGKYMSQLMVLGINPDVLEKFEFSAQEGRLLTKTDDLSLLVGSMVPMNFYNPKRMNSYQGMMMMGGPNAKPPVDLMNEKLVLTFDFSYGEKVPKDPMGAQPTENKKPPKLYKAKAVGIIKQSNNEKDYNVYMNLESVRKLIKENAKGQQNSGMMMGMGGMSVNPNEYQRAQILVKDIKYIDDIQNRLKEMGLGANSVMDMAKEMEKAANMIQMILGALGAISLFVAAIGIGNTMVMSVYERTREIGIMKVLGATFGDIRKLFLLEAALIGFFGGMVGIGLSYGTSSIINTVINSMSQGNPEMGGEALV</sequence>
<keyword evidence="3 7" id="KW-0812">Transmembrane</keyword>
<organism evidence="10 11">
    <name type="scientific">Pseudobacteroides cellulosolvens ATCC 35603 = DSM 2933</name>
    <dbReference type="NCBI Taxonomy" id="398512"/>
    <lineage>
        <taxon>Bacteria</taxon>
        <taxon>Bacillati</taxon>
        <taxon>Bacillota</taxon>
        <taxon>Clostridia</taxon>
        <taxon>Eubacteriales</taxon>
        <taxon>Oscillospiraceae</taxon>
        <taxon>Pseudobacteroides</taxon>
    </lineage>
</organism>
<gene>
    <name evidence="10" type="ORF">Bccel_5610</name>
</gene>
<evidence type="ECO:0000313" key="11">
    <source>
        <dbReference type="Proteomes" id="UP000036923"/>
    </source>
</evidence>
<feature type="transmembrane region" description="Helical" evidence="7">
    <location>
        <begin position="326"/>
        <end position="353"/>
    </location>
</feature>
<dbReference type="RefSeq" id="WP_050753931.1">
    <property type="nucleotide sequence ID" value="NZ_LGTC01000001.1"/>
</dbReference>
<keyword evidence="2" id="KW-1003">Cell membrane</keyword>
<dbReference type="GO" id="GO:0022857">
    <property type="term" value="F:transmembrane transporter activity"/>
    <property type="evidence" value="ECO:0007669"/>
    <property type="project" value="TreeGrafter"/>
</dbReference>
<keyword evidence="4 7" id="KW-1133">Transmembrane helix</keyword>
<feature type="domain" description="ABC3 transporter permease C-terminal" evidence="8">
    <location>
        <begin position="331"/>
        <end position="404"/>
    </location>
</feature>